<dbReference type="GO" id="GO:0005886">
    <property type="term" value="C:plasma membrane"/>
    <property type="evidence" value="ECO:0007669"/>
    <property type="project" value="UniProtKB-SubCell"/>
</dbReference>
<dbReference type="PRINTS" id="PR00949">
    <property type="entry name" value="TYPE3IMAPROT"/>
</dbReference>
<evidence type="ECO:0000256" key="7">
    <source>
        <dbReference type="RuleBase" id="RU364093"/>
    </source>
</evidence>
<dbReference type="InterPro" id="IPR001712">
    <property type="entry name" value="T3SS_FHIPEP"/>
</dbReference>
<dbReference type="Proteomes" id="UP000778970">
    <property type="component" value="Unassembled WGS sequence"/>
</dbReference>
<evidence type="ECO:0000256" key="6">
    <source>
        <dbReference type="ARBA" id="ARBA00023136"/>
    </source>
</evidence>
<comment type="similarity">
    <text evidence="2 7">Belongs to the FHIPEP (flagella/HR/invasion proteins export pore) family.</text>
</comment>
<dbReference type="PANTHER" id="PTHR30161">
    <property type="entry name" value="FLAGELLAR EXPORT PROTEIN, MEMBRANE FLHA SUBUNIT-RELATED"/>
    <property type="match status" value="1"/>
</dbReference>
<dbReference type="PIRSF" id="PIRSF005419">
    <property type="entry name" value="FlhA"/>
    <property type="match status" value="1"/>
</dbReference>
<dbReference type="Gene3D" id="3.40.30.60">
    <property type="entry name" value="FHIPEP family, domain 1"/>
    <property type="match status" value="1"/>
</dbReference>
<dbReference type="EMBL" id="NRRE01000026">
    <property type="protein sequence ID" value="MBK1697694.1"/>
    <property type="molecule type" value="Genomic_DNA"/>
</dbReference>
<reference evidence="8" key="2">
    <citation type="journal article" date="2020" name="Microorganisms">
        <title>Osmotic Adaptation and Compatible Solute Biosynthesis of Phototrophic Bacteria as Revealed from Genome Analyses.</title>
        <authorList>
            <person name="Imhoff J.F."/>
            <person name="Rahn T."/>
            <person name="Kunzel S."/>
            <person name="Keller A."/>
            <person name="Neulinger S.C."/>
        </authorList>
    </citation>
    <scope>NUCLEOTIDE SEQUENCE</scope>
    <source>
        <strain evidence="8">DSM 9154</strain>
    </source>
</reference>
<dbReference type="NCBIfam" id="TIGR01398">
    <property type="entry name" value="FlhA"/>
    <property type="match status" value="1"/>
</dbReference>
<keyword evidence="8" id="KW-0969">Cilium</keyword>
<organism evidence="8 9">
    <name type="scientific">Rhodovibrio salinarum</name>
    <dbReference type="NCBI Taxonomy" id="1087"/>
    <lineage>
        <taxon>Bacteria</taxon>
        <taxon>Pseudomonadati</taxon>
        <taxon>Pseudomonadota</taxon>
        <taxon>Alphaproteobacteria</taxon>
        <taxon>Rhodospirillales</taxon>
        <taxon>Rhodovibrionaceae</taxon>
        <taxon>Rhodovibrio</taxon>
    </lineage>
</organism>
<keyword evidence="5" id="KW-1133">Transmembrane helix</keyword>
<dbReference type="AlphaFoldDB" id="A0A934V114"/>
<keyword evidence="8" id="KW-0966">Cell projection</keyword>
<dbReference type="Gene3D" id="3.40.50.12790">
    <property type="entry name" value="FHIPEP family, domain 4"/>
    <property type="match status" value="1"/>
</dbReference>
<keyword evidence="7" id="KW-0653">Protein transport</keyword>
<keyword evidence="7" id="KW-1005">Bacterial flagellum biogenesis</keyword>
<reference evidence="8" key="1">
    <citation type="submission" date="2017-08" db="EMBL/GenBank/DDBJ databases">
        <authorList>
            <person name="Imhoff J.F."/>
            <person name="Rahn T."/>
            <person name="Kuenzel S."/>
            <person name="Neulinger S.C."/>
        </authorList>
    </citation>
    <scope>NUCLEOTIDE SEQUENCE</scope>
    <source>
        <strain evidence="8">DSM 9154</strain>
    </source>
</reference>
<dbReference type="InterPro" id="IPR042193">
    <property type="entry name" value="FHIPEP_3"/>
</dbReference>
<proteinExistence type="inferred from homology"/>
<dbReference type="PANTHER" id="PTHR30161:SF1">
    <property type="entry name" value="FLAGELLAR BIOSYNTHESIS PROTEIN FLHA-RELATED"/>
    <property type="match status" value="1"/>
</dbReference>
<comment type="caution">
    <text evidence="8">The sequence shown here is derived from an EMBL/GenBank/DDBJ whole genome shotgun (WGS) entry which is preliminary data.</text>
</comment>
<protein>
    <recommendedName>
        <fullName evidence="7">Flagellar biosynthesis protein FlhA</fullName>
    </recommendedName>
</protein>
<evidence type="ECO:0000313" key="9">
    <source>
        <dbReference type="Proteomes" id="UP000778970"/>
    </source>
</evidence>
<keyword evidence="6" id="KW-0472">Membrane</keyword>
<keyword evidence="4" id="KW-0812">Transmembrane</keyword>
<dbReference type="InterPro" id="IPR006301">
    <property type="entry name" value="FlhA"/>
</dbReference>
<dbReference type="Gene3D" id="1.10.8.540">
    <property type="entry name" value="FHIPEP family, domain 3"/>
    <property type="match status" value="1"/>
</dbReference>
<keyword evidence="3 7" id="KW-1003">Cell membrane</keyword>
<keyword evidence="7" id="KW-1006">Bacterial flagellum protein export</keyword>
<keyword evidence="8" id="KW-0282">Flagellum</keyword>
<comment type="subcellular location">
    <subcellularLocation>
        <location evidence="1 7">Cell membrane</location>
        <topology evidence="1 7">Multi-pass membrane protein</topology>
    </subcellularLocation>
</comment>
<evidence type="ECO:0000256" key="5">
    <source>
        <dbReference type="ARBA" id="ARBA00022989"/>
    </source>
</evidence>
<sequence>MADSSGGQNQVAGGMGGWLDPRRLGQTLKRGDTALALGVVAILVVLIMPMPAWLLDIALALSMTLSVLVLMTVLFINRALEFSTFPTVLLIATMLRLSLNLASTRLILADGHEGTDAAGQVIQAFGGFVMSGNFVIGIIVFAILIIVNFIVITKGSGRIAEVTARFSLDSMPGKQMAIDADLSSGLIDEQEAKNRRKEIEDESNFFGSMDGAAKFVRGDAIAGLLITFINVIGGIIIGVAQMDLTFAQAAQSYTLLTVGDGLVSQIPALIVSVAAGLLVSKSADKGSTDKALFGQLSHYPRAMALASFLTFCLALLPGMPVLPFLILSALTGMLSYQAFKRQRVVETQAQETQVAKNQEAAQPQEQPIGDTLAIDEARLELGYGLLALINKEGGARLTDQIKSLRRQLAQEMGFVLPSVRIQDNLQLPANTYVLQIKEIEAGRGDLRPNMLLVMDPRGEKIPLTGESTTEPTFGLPAMWVSESQREEALFRGYTVVDPPTVITTHLTEIIKDNMAELLSYAETQKLLDELPKDHQKLITDLIPNQISLGNVQRVLQNLLTERVSIRDLPTILEAISEACGYTRNITAITEHVRSRLGRQICNEHTGESGYIPIITLTPQWEQAFADALVGDGDDKQLSMAPSQLQDFINQVRQTFERQAMLGELPVLLTSPGIRAYVRSIIERFRPQTAVLSQNEIHPKARIKTLGQI</sequence>
<gene>
    <name evidence="7 8" type="primary">flhA</name>
    <name evidence="8" type="ORF">CKO21_10615</name>
</gene>
<dbReference type="Pfam" id="PF00771">
    <property type="entry name" value="FHIPEP"/>
    <property type="match status" value="1"/>
</dbReference>
<name>A0A934V114_9PROT</name>
<dbReference type="InterPro" id="IPR042196">
    <property type="entry name" value="FHIPEP_4"/>
</dbReference>
<evidence type="ECO:0000256" key="1">
    <source>
        <dbReference type="ARBA" id="ARBA00004651"/>
    </source>
</evidence>
<evidence type="ECO:0000313" key="8">
    <source>
        <dbReference type="EMBL" id="MBK1697694.1"/>
    </source>
</evidence>
<evidence type="ECO:0000256" key="4">
    <source>
        <dbReference type="ARBA" id="ARBA00022692"/>
    </source>
</evidence>
<comment type="function">
    <text evidence="7">Required for formation of the rod structure of the flagellar apparatus. Together with FliI and FliH, may constitute the export apparatus of flagellin.</text>
</comment>
<dbReference type="GO" id="GO:0009306">
    <property type="term" value="P:protein secretion"/>
    <property type="evidence" value="ECO:0007669"/>
    <property type="project" value="InterPro"/>
</dbReference>
<accession>A0A934V114</accession>
<keyword evidence="9" id="KW-1185">Reference proteome</keyword>
<keyword evidence="7" id="KW-0813">Transport</keyword>
<dbReference type="InterPro" id="IPR042194">
    <property type="entry name" value="FHIPEP_1"/>
</dbReference>
<evidence type="ECO:0000256" key="2">
    <source>
        <dbReference type="ARBA" id="ARBA00008835"/>
    </source>
</evidence>
<dbReference type="GO" id="GO:0044780">
    <property type="term" value="P:bacterial-type flagellum assembly"/>
    <property type="evidence" value="ECO:0007669"/>
    <property type="project" value="InterPro"/>
</dbReference>
<evidence type="ECO:0000256" key="3">
    <source>
        <dbReference type="ARBA" id="ARBA00022475"/>
    </source>
</evidence>